<evidence type="ECO:0000256" key="2">
    <source>
        <dbReference type="ARBA" id="ARBA00023125"/>
    </source>
</evidence>
<dbReference type="RefSeq" id="WP_125423343.1">
    <property type="nucleotide sequence ID" value="NZ_RWIT01000013.1"/>
</dbReference>
<evidence type="ECO:0000256" key="1">
    <source>
        <dbReference type="ARBA" id="ARBA00023015"/>
    </source>
</evidence>
<keyword evidence="1" id="KW-0805">Transcription regulation</keyword>
<dbReference type="Proteomes" id="UP000273500">
    <property type="component" value="Unassembled WGS sequence"/>
</dbReference>
<comment type="caution">
    <text evidence="5">The sequence shown here is derived from an EMBL/GenBank/DDBJ whole genome shotgun (WGS) entry which is preliminary data.</text>
</comment>
<dbReference type="InterPro" id="IPR009057">
    <property type="entry name" value="Homeodomain-like_sf"/>
</dbReference>
<dbReference type="Gene3D" id="1.10.10.60">
    <property type="entry name" value="Homeodomain-like"/>
    <property type="match status" value="1"/>
</dbReference>
<dbReference type="AlphaFoldDB" id="A0A3R9MM64"/>
<dbReference type="InterPro" id="IPR018060">
    <property type="entry name" value="HTH_AraC"/>
</dbReference>
<evidence type="ECO:0000256" key="3">
    <source>
        <dbReference type="ARBA" id="ARBA00023163"/>
    </source>
</evidence>
<organism evidence="5 6">
    <name type="scientific">Hymenobacter rigui</name>
    <dbReference type="NCBI Taxonomy" id="334424"/>
    <lineage>
        <taxon>Bacteria</taxon>
        <taxon>Pseudomonadati</taxon>
        <taxon>Bacteroidota</taxon>
        <taxon>Cytophagia</taxon>
        <taxon>Cytophagales</taxon>
        <taxon>Hymenobacteraceae</taxon>
        <taxon>Hymenobacter</taxon>
    </lineage>
</organism>
<dbReference type="GO" id="GO:0003700">
    <property type="term" value="F:DNA-binding transcription factor activity"/>
    <property type="evidence" value="ECO:0007669"/>
    <property type="project" value="InterPro"/>
</dbReference>
<sequence>MLPNSSVTPNAAGCVLYIKHMVCARGVRMVRRELEGLGLRVLDVRLGAATVVGPADILDWARIREALATAGFALLESPAQQLVARVKQAVDELLHRPDTLRHRDFIPTLAKELGVSSRQLHACFAQVPGHESLLGYITRRRLHYAQQLLATSRLDIGRIARQLGYGSLAHFSGQFRRFAQCSPSVYRQQLEAGILLTKDIVAHLNN</sequence>
<keyword evidence="6" id="KW-1185">Reference proteome</keyword>
<dbReference type="Gene3D" id="3.30.70.100">
    <property type="match status" value="1"/>
</dbReference>
<gene>
    <name evidence="5" type="ORF">EI291_18110</name>
</gene>
<keyword evidence="3" id="KW-0804">Transcription</keyword>
<evidence type="ECO:0000259" key="4">
    <source>
        <dbReference type="PROSITE" id="PS01124"/>
    </source>
</evidence>
<evidence type="ECO:0000313" key="6">
    <source>
        <dbReference type="Proteomes" id="UP000273500"/>
    </source>
</evidence>
<reference evidence="5 6" key="1">
    <citation type="submission" date="2018-12" db="EMBL/GenBank/DDBJ databases">
        <authorList>
            <person name="Feng G."/>
            <person name="Zhu H."/>
        </authorList>
    </citation>
    <scope>NUCLEOTIDE SEQUENCE [LARGE SCALE GENOMIC DNA]</scope>
    <source>
        <strain evidence="5 6">KCTC 12533</strain>
    </source>
</reference>
<proteinExistence type="predicted"/>
<dbReference type="PANTHER" id="PTHR43280">
    <property type="entry name" value="ARAC-FAMILY TRANSCRIPTIONAL REGULATOR"/>
    <property type="match status" value="1"/>
</dbReference>
<dbReference type="PANTHER" id="PTHR43280:SF2">
    <property type="entry name" value="HTH-TYPE TRANSCRIPTIONAL REGULATOR EXSA"/>
    <property type="match status" value="1"/>
</dbReference>
<dbReference type="GO" id="GO:0043565">
    <property type="term" value="F:sequence-specific DNA binding"/>
    <property type="evidence" value="ECO:0007669"/>
    <property type="project" value="InterPro"/>
</dbReference>
<keyword evidence="2" id="KW-0238">DNA-binding</keyword>
<protein>
    <submittedName>
        <fullName evidence="5">AraC family transcriptional regulator</fullName>
    </submittedName>
</protein>
<dbReference type="SUPFAM" id="SSF46689">
    <property type="entry name" value="Homeodomain-like"/>
    <property type="match status" value="1"/>
</dbReference>
<dbReference type="SMART" id="SM00342">
    <property type="entry name" value="HTH_ARAC"/>
    <property type="match status" value="1"/>
</dbReference>
<feature type="domain" description="HTH araC/xylS-type" evidence="4">
    <location>
        <begin position="84"/>
        <end position="189"/>
    </location>
</feature>
<name>A0A3R9MM64_9BACT</name>
<dbReference type="EMBL" id="RWIT01000013">
    <property type="protein sequence ID" value="RSK45511.1"/>
    <property type="molecule type" value="Genomic_DNA"/>
</dbReference>
<dbReference type="InterPro" id="IPR018062">
    <property type="entry name" value="HTH_AraC-typ_CS"/>
</dbReference>
<dbReference type="PROSITE" id="PS01124">
    <property type="entry name" value="HTH_ARAC_FAMILY_2"/>
    <property type="match status" value="1"/>
</dbReference>
<dbReference type="OrthoDB" id="952277at2"/>
<accession>A0A3R9MM64</accession>
<dbReference type="PROSITE" id="PS00041">
    <property type="entry name" value="HTH_ARAC_FAMILY_1"/>
    <property type="match status" value="1"/>
</dbReference>
<dbReference type="Pfam" id="PF12833">
    <property type="entry name" value="HTH_18"/>
    <property type="match status" value="1"/>
</dbReference>
<evidence type="ECO:0000313" key="5">
    <source>
        <dbReference type="EMBL" id="RSK45511.1"/>
    </source>
</evidence>